<dbReference type="InterPro" id="IPR017853">
    <property type="entry name" value="GH"/>
</dbReference>
<evidence type="ECO:0000313" key="2">
    <source>
        <dbReference type="EMBL" id="AYD46802.1"/>
    </source>
</evidence>
<sequence>MSTQYPTVAWCNGTNIYEVNLRQYTKEGSFKAFQKHLPRLKEMGVEILWLMPITPISQEKKKGSLGSYYACSSYVEINPEFGNKDDFRTLISEAHQLGFKLIIDWVANHTGWQHEWTKNEGWYIKNAKGEFTEIHGWDDVIDLNYENEEMQTAMIDAMKYWVGEFDIDGFRCDMAHLVRLDFWHKARTACETIKPLFWLGECDEDSYSEVFDTTYAWRWMHATEVFAKDNNKWGDIKNALSQYRNLPPKAQKLYFTSNHDENSWNGTEYEKYGLPLAKNLAVFSCMFPGIPLIYSGQELPNYKRLLFFDKDEIEWASQPKPQLQDFYRTLLTVRRMNRAFESDAQFTQIQNDNKVFAFFLQKENHKVVIIFNFSTSESLKLNYNNDALAGNYSQLFSGVTHLLKKEESFEVLPNDFLVYLTKP</sequence>
<dbReference type="EMBL" id="CP032489">
    <property type="protein sequence ID" value="AYD46802.1"/>
    <property type="molecule type" value="Genomic_DNA"/>
</dbReference>
<dbReference type="PANTHER" id="PTHR47786">
    <property type="entry name" value="ALPHA-1,4-GLUCAN:MALTOSE-1-PHOSPHATE MALTOSYLTRANSFERASE"/>
    <property type="match status" value="1"/>
</dbReference>
<dbReference type="AlphaFoldDB" id="A0A386HM98"/>
<dbReference type="KEGG" id="ark:D6B99_03745"/>
<evidence type="ECO:0000259" key="1">
    <source>
        <dbReference type="SMART" id="SM00642"/>
    </source>
</evidence>
<feature type="domain" description="Glycosyl hydrolase family 13 catalytic" evidence="1">
    <location>
        <begin position="4"/>
        <end position="334"/>
    </location>
</feature>
<evidence type="ECO:0000313" key="3">
    <source>
        <dbReference type="Proteomes" id="UP000266118"/>
    </source>
</evidence>
<dbReference type="OrthoDB" id="9805159at2"/>
<dbReference type="PANTHER" id="PTHR47786:SF2">
    <property type="entry name" value="GLYCOSYL HYDROLASE FAMILY 13 CATALYTIC DOMAIN-CONTAINING PROTEIN"/>
    <property type="match status" value="1"/>
</dbReference>
<dbReference type="SUPFAM" id="SSF51445">
    <property type="entry name" value="(Trans)glycosidases"/>
    <property type="match status" value="1"/>
</dbReference>
<accession>A0A386HM98</accession>
<reference evidence="2 3" key="1">
    <citation type="submission" date="2018-09" db="EMBL/GenBank/DDBJ databases">
        <title>Arachidicoccus sp. nov., a bacterium isolated from soil.</title>
        <authorList>
            <person name="Weon H.-Y."/>
            <person name="Kwon S.-W."/>
            <person name="Lee S.A."/>
        </authorList>
    </citation>
    <scope>NUCLEOTIDE SEQUENCE [LARGE SCALE GENOMIC DNA]</scope>
    <source>
        <strain evidence="2 3">KIS59-12</strain>
    </source>
</reference>
<dbReference type="GO" id="GO:0005975">
    <property type="term" value="P:carbohydrate metabolic process"/>
    <property type="evidence" value="ECO:0007669"/>
    <property type="project" value="InterPro"/>
</dbReference>
<proteinExistence type="predicted"/>
<dbReference type="RefSeq" id="WP_119985236.1">
    <property type="nucleotide sequence ID" value="NZ_CP032489.1"/>
</dbReference>
<dbReference type="Pfam" id="PF00128">
    <property type="entry name" value="Alpha-amylase"/>
    <property type="match status" value="1"/>
</dbReference>
<dbReference type="CDD" id="cd11313">
    <property type="entry name" value="AmyAc_arch_bac_AmyA"/>
    <property type="match status" value="1"/>
</dbReference>
<dbReference type="Gene3D" id="3.20.20.80">
    <property type="entry name" value="Glycosidases"/>
    <property type="match status" value="1"/>
</dbReference>
<protein>
    <submittedName>
        <fullName evidence="2">1,4-alpha-glucan branching protein</fullName>
    </submittedName>
</protein>
<organism evidence="2 3">
    <name type="scientific">Arachidicoccus soli</name>
    <dbReference type="NCBI Taxonomy" id="2341117"/>
    <lineage>
        <taxon>Bacteria</taxon>
        <taxon>Pseudomonadati</taxon>
        <taxon>Bacteroidota</taxon>
        <taxon>Chitinophagia</taxon>
        <taxon>Chitinophagales</taxon>
        <taxon>Chitinophagaceae</taxon>
        <taxon>Arachidicoccus</taxon>
    </lineage>
</organism>
<name>A0A386HM98_9BACT</name>
<dbReference type="Proteomes" id="UP000266118">
    <property type="component" value="Chromosome"/>
</dbReference>
<gene>
    <name evidence="2" type="ORF">D6B99_03745</name>
</gene>
<dbReference type="SMART" id="SM00642">
    <property type="entry name" value="Aamy"/>
    <property type="match status" value="1"/>
</dbReference>
<keyword evidence="3" id="KW-1185">Reference proteome</keyword>
<dbReference type="InterPro" id="IPR006047">
    <property type="entry name" value="GH13_cat_dom"/>
</dbReference>